<dbReference type="RefSeq" id="WP_187569811.1">
    <property type="nucleotide sequence ID" value="NZ_CP060711.1"/>
</dbReference>
<evidence type="ECO:0000313" key="3">
    <source>
        <dbReference type="Proteomes" id="UP000515977"/>
    </source>
</evidence>
<dbReference type="Proteomes" id="UP000515977">
    <property type="component" value="Chromosome"/>
</dbReference>
<gene>
    <name evidence="2" type="ORF">H9L17_12770</name>
</gene>
<feature type="signal peptide" evidence="1">
    <location>
        <begin position="1"/>
        <end position="22"/>
    </location>
</feature>
<proteinExistence type="predicted"/>
<accession>A0A7G9QRS4</accession>
<sequence>MNTLLRPALLLPLLLAAAPSWAAVKPFVADYTASWKSVQANAQISLSQAGGNRWNYALTVENPLGSTRQSTVFEERGGTFRPLSGSDVTQIVFKKGSQKNAVYDWAQREARWSGDVKPDRAGPVKLQDGDLDGMLLNLALVRDVAAGKPLNYRLVDNGTARAQSYQNLGKETITVQGQSRTATKVARNTDDKQVIVWIVEGLPTPARILQRKNGSDELDLTLKSLR</sequence>
<keyword evidence="1" id="KW-0732">Signal</keyword>
<evidence type="ECO:0000256" key="1">
    <source>
        <dbReference type="SAM" id="SignalP"/>
    </source>
</evidence>
<dbReference type="AlphaFoldDB" id="A0A7G9QRS4"/>
<dbReference type="KEGG" id="tbv:H9L17_12770"/>
<dbReference type="EMBL" id="CP060711">
    <property type="protein sequence ID" value="QNN46049.1"/>
    <property type="molecule type" value="Genomic_DNA"/>
</dbReference>
<keyword evidence="3" id="KW-1185">Reference proteome</keyword>
<protein>
    <submittedName>
        <fullName evidence="2">DUF3108 domain-containing protein</fullName>
    </submittedName>
</protein>
<feature type="chain" id="PRO_5028831487" evidence="1">
    <location>
        <begin position="23"/>
        <end position="226"/>
    </location>
</feature>
<organism evidence="2 3">
    <name type="scientific">Thermomonas brevis</name>
    <dbReference type="NCBI Taxonomy" id="215691"/>
    <lineage>
        <taxon>Bacteria</taxon>
        <taxon>Pseudomonadati</taxon>
        <taxon>Pseudomonadota</taxon>
        <taxon>Gammaproteobacteria</taxon>
        <taxon>Lysobacterales</taxon>
        <taxon>Lysobacteraceae</taxon>
        <taxon>Thermomonas</taxon>
    </lineage>
</organism>
<reference evidence="2 3" key="1">
    <citation type="submission" date="2020-08" db="EMBL/GenBank/DDBJ databases">
        <title>Genome sequence of Thermomonas brevis KACC 16975T.</title>
        <authorList>
            <person name="Hyun D.-W."/>
            <person name="Bae J.-W."/>
        </authorList>
    </citation>
    <scope>NUCLEOTIDE SEQUENCE [LARGE SCALE GENOMIC DNA]</scope>
    <source>
        <strain evidence="2 3">KACC 16975</strain>
    </source>
</reference>
<name>A0A7G9QRS4_9GAMM</name>
<evidence type="ECO:0000313" key="2">
    <source>
        <dbReference type="EMBL" id="QNN46049.1"/>
    </source>
</evidence>